<evidence type="ECO:0000313" key="1">
    <source>
        <dbReference type="EMBL" id="RXI03611.1"/>
    </source>
</evidence>
<gene>
    <name evidence="1" type="ORF">DVH24_004263</name>
</gene>
<evidence type="ECO:0000313" key="2">
    <source>
        <dbReference type="Proteomes" id="UP000290289"/>
    </source>
</evidence>
<sequence>MRKSPAYPREEFRSGGEDACKVINKKLKEEDDVWDEGARIVEHKLGCLMGTLRNPLDLSLETLTDRPNQKTVIILGMRCHCHSLISYSMSLRAGHSSIQYAKL</sequence>
<comment type="caution">
    <text evidence="1">The sequence shown here is derived from an EMBL/GenBank/DDBJ whole genome shotgun (WGS) entry which is preliminary data.</text>
</comment>
<keyword evidence="2" id="KW-1185">Reference proteome</keyword>
<dbReference type="EMBL" id="RDQH01000329">
    <property type="protein sequence ID" value="RXI03611.1"/>
    <property type="molecule type" value="Genomic_DNA"/>
</dbReference>
<name>A0A498K7X6_MALDO</name>
<proteinExistence type="predicted"/>
<protein>
    <submittedName>
        <fullName evidence="1">Uncharacterized protein</fullName>
    </submittedName>
</protein>
<reference evidence="1 2" key="1">
    <citation type="submission" date="2018-10" db="EMBL/GenBank/DDBJ databases">
        <title>A high-quality apple genome assembly.</title>
        <authorList>
            <person name="Hu J."/>
        </authorList>
    </citation>
    <scope>NUCLEOTIDE SEQUENCE [LARGE SCALE GENOMIC DNA]</scope>
    <source>
        <strain evidence="2">cv. HFTH1</strain>
        <tissue evidence="1">Young leaf</tissue>
    </source>
</reference>
<dbReference type="AlphaFoldDB" id="A0A498K7X6"/>
<organism evidence="1 2">
    <name type="scientific">Malus domestica</name>
    <name type="common">Apple</name>
    <name type="synonym">Pyrus malus</name>
    <dbReference type="NCBI Taxonomy" id="3750"/>
    <lineage>
        <taxon>Eukaryota</taxon>
        <taxon>Viridiplantae</taxon>
        <taxon>Streptophyta</taxon>
        <taxon>Embryophyta</taxon>
        <taxon>Tracheophyta</taxon>
        <taxon>Spermatophyta</taxon>
        <taxon>Magnoliopsida</taxon>
        <taxon>eudicotyledons</taxon>
        <taxon>Gunneridae</taxon>
        <taxon>Pentapetalae</taxon>
        <taxon>rosids</taxon>
        <taxon>fabids</taxon>
        <taxon>Rosales</taxon>
        <taxon>Rosaceae</taxon>
        <taxon>Amygdaloideae</taxon>
        <taxon>Maleae</taxon>
        <taxon>Malus</taxon>
    </lineage>
</organism>
<dbReference type="Proteomes" id="UP000290289">
    <property type="component" value="Chromosome 3"/>
</dbReference>
<accession>A0A498K7X6</accession>